<comment type="caution">
    <text evidence="3">The sequence shown here is derived from an EMBL/GenBank/DDBJ whole genome shotgun (WGS) entry which is preliminary data.</text>
</comment>
<dbReference type="RefSeq" id="WP_344038314.1">
    <property type="nucleotide sequence ID" value="NZ_BAAAKE010000010.1"/>
</dbReference>
<evidence type="ECO:0000313" key="4">
    <source>
        <dbReference type="Proteomes" id="UP001595833"/>
    </source>
</evidence>
<sequence length="332" mass="37252">MRVPIIEIRKPVKKDLCSACYDVILTQGSSTSGPLAEKLLLAITAALLGFLSSYAIERVKARREPHLRLSWDAFIEQALIKTSDNMKPKVSIVYDGKEVVHLTHIKCTISNTGNRAVNDQALRFPFPRGTELLEHYLDPEPKPEVRVEFSSATLDKNEDLQCRYQVGQLERGESISFNFVTAGMHLTNWEPISRTQEGSVEFHRRDVSIAKEDQEHLRPFLIFTILSLAIPPIVAVFNLGYFSDAAVVIVRLALLGALFPHVTPVIRVIERIISHYLSLKHESKIEAHAHGDQGVIMQIGGDIDGSVRFSPRTTPGRRADKELSEKNETPQQ</sequence>
<feature type="region of interest" description="Disordered" evidence="1">
    <location>
        <begin position="306"/>
        <end position="332"/>
    </location>
</feature>
<accession>A0ABV9Y4C3</accession>
<evidence type="ECO:0000313" key="3">
    <source>
        <dbReference type="EMBL" id="MFC5056395.1"/>
    </source>
</evidence>
<evidence type="ECO:0000256" key="2">
    <source>
        <dbReference type="SAM" id="Phobius"/>
    </source>
</evidence>
<protein>
    <submittedName>
        <fullName evidence="3">Uncharacterized protein</fullName>
    </submittedName>
</protein>
<reference evidence="4" key="1">
    <citation type="journal article" date="2019" name="Int. J. Syst. Evol. Microbiol.">
        <title>The Global Catalogue of Microorganisms (GCM) 10K type strain sequencing project: providing services to taxonomists for standard genome sequencing and annotation.</title>
        <authorList>
            <consortium name="The Broad Institute Genomics Platform"/>
            <consortium name="The Broad Institute Genome Sequencing Center for Infectious Disease"/>
            <person name="Wu L."/>
            <person name="Ma J."/>
        </authorList>
    </citation>
    <scope>NUCLEOTIDE SEQUENCE [LARGE SCALE GENOMIC DNA]</scope>
    <source>
        <strain evidence="4">KCTC 12848</strain>
    </source>
</reference>
<keyword evidence="2" id="KW-0812">Transmembrane</keyword>
<evidence type="ECO:0000256" key="1">
    <source>
        <dbReference type="SAM" id="MobiDB-lite"/>
    </source>
</evidence>
<keyword evidence="2" id="KW-0472">Membrane</keyword>
<dbReference type="Proteomes" id="UP001595833">
    <property type="component" value="Unassembled WGS sequence"/>
</dbReference>
<keyword evidence="2" id="KW-1133">Transmembrane helix</keyword>
<feature type="transmembrane region" description="Helical" evidence="2">
    <location>
        <begin position="220"/>
        <end position="242"/>
    </location>
</feature>
<gene>
    <name evidence="3" type="ORF">ACFPFM_21870</name>
</gene>
<proteinExistence type="predicted"/>
<dbReference type="EMBL" id="JBHSJB010000020">
    <property type="protein sequence ID" value="MFC5056395.1"/>
    <property type="molecule type" value="Genomic_DNA"/>
</dbReference>
<feature type="transmembrane region" description="Helical" evidence="2">
    <location>
        <begin position="248"/>
        <end position="269"/>
    </location>
</feature>
<name>A0ABV9Y4C3_9PSEU</name>
<feature type="compositionally biased region" description="Basic and acidic residues" evidence="1">
    <location>
        <begin position="317"/>
        <end position="332"/>
    </location>
</feature>
<keyword evidence="4" id="KW-1185">Reference proteome</keyword>
<organism evidence="3 4">
    <name type="scientific">Saccharothrix xinjiangensis</name>
    <dbReference type="NCBI Taxonomy" id="204798"/>
    <lineage>
        <taxon>Bacteria</taxon>
        <taxon>Bacillati</taxon>
        <taxon>Actinomycetota</taxon>
        <taxon>Actinomycetes</taxon>
        <taxon>Pseudonocardiales</taxon>
        <taxon>Pseudonocardiaceae</taxon>
        <taxon>Saccharothrix</taxon>
    </lineage>
</organism>